<evidence type="ECO:0000256" key="1">
    <source>
        <dbReference type="ARBA" id="ARBA00000123"/>
    </source>
</evidence>
<dbReference type="GO" id="GO:0008239">
    <property type="term" value="F:dipeptidyl-peptidase activity"/>
    <property type="evidence" value="ECO:0007669"/>
    <property type="project" value="UniProtKB-EC"/>
</dbReference>
<dbReference type="GO" id="GO:0004177">
    <property type="term" value="F:aminopeptidase activity"/>
    <property type="evidence" value="ECO:0007669"/>
    <property type="project" value="UniProtKB-KW"/>
</dbReference>
<evidence type="ECO:0000256" key="8">
    <source>
        <dbReference type="ARBA" id="ARBA00030045"/>
    </source>
</evidence>
<comment type="caution">
    <text evidence="11">The sequence shown here is derived from an EMBL/GenBank/DDBJ whole genome shotgun (WGS) entry which is preliminary data.</text>
</comment>
<dbReference type="PANTHER" id="PTHR43056:SF10">
    <property type="entry name" value="COCE_NOND FAMILY, PUTATIVE (AFU_ORTHOLOGUE AFUA_7G00600)-RELATED"/>
    <property type="match status" value="1"/>
</dbReference>
<dbReference type="GO" id="GO:0006508">
    <property type="term" value="P:proteolysis"/>
    <property type="evidence" value="ECO:0007669"/>
    <property type="project" value="UniProtKB-KW"/>
</dbReference>
<comment type="similarity">
    <text evidence="2">Belongs to the peptidase S15 family.</text>
</comment>
<evidence type="ECO:0000313" key="12">
    <source>
        <dbReference type="Proteomes" id="UP000520814"/>
    </source>
</evidence>
<organism evidence="11 12">
    <name type="scientific">Armatimonas rosea</name>
    <dbReference type="NCBI Taxonomy" id="685828"/>
    <lineage>
        <taxon>Bacteria</taxon>
        <taxon>Bacillati</taxon>
        <taxon>Armatimonadota</taxon>
        <taxon>Armatimonadia</taxon>
        <taxon>Armatimonadales</taxon>
        <taxon>Armatimonadaceae</taxon>
        <taxon>Armatimonas</taxon>
    </lineage>
</organism>
<dbReference type="SUPFAM" id="SSF53474">
    <property type="entry name" value="alpha/beta-Hydrolases"/>
    <property type="match status" value="1"/>
</dbReference>
<evidence type="ECO:0000256" key="3">
    <source>
        <dbReference type="ARBA" id="ARBA00012463"/>
    </source>
</evidence>
<dbReference type="Pfam" id="PF08530">
    <property type="entry name" value="PepX_C"/>
    <property type="match status" value="1"/>
</dbReference>
<keyword evidence="5" id="KW-0645">Protease</keyword>
<evidence type="ECO:0000256" key="6">
    <source>
        <dbReference type="ARBA" id="ARBA00022801"/>
    </source>
</evidence>
<dbReference type="GO" id="GO:0008236">
    <property type="term" value="F:serine-type peptidase activity"/>
    <property type="evidence" value="ECO:0007669"/>
    <property type="project" value="UniProtKB-KW"/>
</dbReference>
<protein>
    <recommendedName>
        <fullName evidence="3">Xaa-Pro dipeptidyl-peptidase</fullName>
        <ecNumber evidence="3">3.4.14.11</ecNumber>
    </recommendedName>
    <alternativeName>
        <fullName evidence="8">X-prolyl-dipeptidyl aminopeptidase</fullName>
    </alternativeName>
</protein>
<evidence type="ECO:0000256" key="5">
    <source>
        <dbReference type="ARBA" id="ARBA00022670"/>
    </source>
</evidence>
<dbReference type="InterPro" id="IPR008252">
    <property type="entry name" value="Pept_S15_Xpro"/>
</dbReference>
<dbReference type="SMART" id="SM00939">
    <property type="entry name" value="PepX_C"/>
    <property type="match status" value="1"/>
</dbReference>
<evidence type="ECO:0000256" key="7">
    <source>
        <dbReference type="ARBA" id="ARBA00022825"/>
    </source>
</evidence>
<accession>A0A7W9W8Z4</accession>
<feature type="chain" id="PRO_5031556728" description="Xaa-Pro dipeptidyl-peptidase" evidence="9">
    <location>
        <begin position="31"/>
        <end position="629"/>
    </location>
</feature>
<keyword evidence="4" id="KW-0031">Aminopeptidase</keyword>
<dbReference type="AlphaFoldDB" id="A0A7W9W8Z4"/>
<dbReference type="SUPFAM" id="SSF49785">
    <property type="entry name" value="Galactose-binding domain-like"/>
    <property type="match status" value="1"/>
</dbReference>
<feature type="signal peptide" evidence="9">
    <location>
        <begin position="1"/>
        <end position="30"/>
    </location>
</feature>
<evidence type="ECO:0000259" key="10">
    <source>
        <dbReference type="SMART" id="SM00939"/>
    </source>
</evidence>
<dbReference type="EC" id="3.4.14.11" evidence="3"/>
<feature type="domain" description="Xaa-Pro dipeptidyl-peptidase C-terminal" evidence="10">
    <location>
        <begin position="379"/>
        <end position="612"/>
    </location>
</feature>
<dbReference type="InterPro" id="IPR050585">
    <property type="entry name" value="Xaa-Pro_dipeptidyl-ppase/CocE"/>
</dbReference>
<dbReference type="RefSeq" id="WP_184200482.1">
    <property type="nucleotide sequence ID" value="NZ_JACHGW010000004.1"/>
</dbReference>
<dbReference type="Proteomes" id="UP000520814">
    <property type="component" value="Unassembled WGS sequence"/>
</dbReference>
<dbReference type="Gene3D" id="2.60.120.260">
    <property type="entry name" value="Galactose-binding domain-like"/>
    <property type="match status" value="1"/>
</dbReference>
<gene>
    <name evidence="11" type="ORF">HNQ39_003918</name>
</gene>
<dbReference type="Gene3D" id="3.40.50.1820">
    <property type="entry name" value="alpha/beta hydrolase"/>
    <property type="match status" value="2"/>
</dbReference>
<sequence>MSTARSSSLRLGSLLSLIVPLTLLSGPAHAQNSLAKPLFADGQAQVVPAFATPTEWIREHLWVETEFDSDNDGKRDRVHVDVIRQRQTQTEGLKVPVIYESSPYFAGTSGNFDVNWDVHQELGTDPPQRTAHPNVPFNPNRTSVSGSLAATWVPRGFAVVHSEAPGTGLSQGSPTVGGLPERLAPKAVIDWLNGRAKGYTTRDGQTEIKADWCTGKVGMTGTSYNGTIPVAAATTGVKGLEAIIPVAPNTSYYHYYRTNGLVRSPGGYLGEDIDSLYDFINSGDPANRAVGDRIYRDGLFAQNQDRKTGDYSAFWAERDLLNFTQNIKCAVLMAHAFNDWNVVPEHSVRISQAIKGRVPLVQYFHQGGHGGDPPLELMNKWFSRFLYGVENGVEKGPKSYIVREREPGAPRPAPTAYADYPNPDAKPITLFLATGGNTTGALSPVKPAKQATEALLDDVELAAPALVQTPDSPNRLLYATPELTAPLHLSGTARITIKLASSAPAANLSVYLVQLPWTAGPMGTANLITRGWADPQNYKSLTKGGDYHSMTPGTPLKPGEFVTLTFDLEPDDQIIPAGKKIGLMILSSDHDFTLWPKAGTKLTVDLDATQITLPIVGGVPAFKRATSSN</sequence>
<dbReference type="InterPro" id="IPR013736">
    <property type="entry name" value="Xaa-Pro_dipept_C"/>
</dbReference>
<proteinExistence type="inferred from homology"/>
<dbReference type="PANTHER" id="PTHR43056">
    <property type="entry name" value="PEPTIDASE S9 PROLYL OLIGOPEPTIDASE"/>
    <property type="match status" value="1"/>
</dbReference>
<keyword evidence="7" id="KW-0720">Serine protease</keyword>
<evidence type="ECO:0000256" key="4">
    <source>
        <dbReference type="ARBA" id="ARBA00022438"/>
    </source>
</evidence>
<evidence type="ECO:0000313" key="11">
    <source>
        <dbReference type="EMBL" id="MBB6052097.1"/>
    </source>
</evidence>
<dbReference type="PRINTS" id="PR00923">
    <property type="entry name" value="LACTOPTASE"/>
</dbReference>
<comment type="catalytic activity">
    <reaction evidence="1">
        <text>Hydrolyzes Xaa-Pro-|- bonds to release unblocked, N-terminal dipeptides from substrates including Ala-Pro-|-p-nitroanilide and (sequentially) Tyr-Pro-|-Phe-Pro-|-Gly-Pro-|-Ile.</text>
        <dbReference type="EC" id="3.4.14.11"/>
    </reaction>
</comment>
<reference evidence="11 12" key="1">
    <citation type="submission" date="2020-08" db="EMBL/GenBank/DDBJ databases">
        <title>Genomic Encyclopedia of Type Strains, Phase IV (KMG-IV): sequencing the most valuable type-strain genomes for metagenomic binning, comparative biology and taxonomic classification.</title>
        <authorList>
            <person name="Goeker M."/>
        </authorList>
    </citation>
    <scope>NUCLEOTIDE SEQUENCE [LARGE SCALE GENOMIC DNA]</scope>
    <source>
        <strain evidence="11 12">DSM 23562</strain>
    </source>
</reference>
<dbReference type="NCBIfam" id="NF003780">
    <property type="entry name" value="PRK05371.1-1"/>
    <property type="match status" value="1"/>
</dbReference>
<name>A0A7W9W8Z4_ARMRO</name>
<evidence type="ECO:0000256" key="2">
    <source>
        <dbReference type="ARBA" id="ARBA00010819"/>
    </source>
</evidence>
<keyword evidence="12" id="KW-1185">Reference proteome</keyword>
<evidence type="ECO:0000256" key="9">
    <source>
        <dbReference type="SAM" id="SignalP"/>
    </source>
</evidence>
<dbReference type="InterPro" id="IPR008979">
    <property type="entry name" value="Galactose-bd-like_sf"/>
</dbReference>
<dbReference type="InterPro" id="IPR029058">
    <property type="entry name" value="AB_hydrolase_fold"/>
</dbReference>
<dbReference type="InterPro" id="IPR000383">
    <property type="entry name" value="Xaa-Pro-like_dom"/>
</dbReference>
<dbReference type="EMBL" id="JACHGW010000004">
    <property type="protein sequence ID" value="MBB6052097.1"/>
    <property type="molecule type" value="Genomic_DNA"/>
</dbReference>
<dbReference type="Pfam" id="PF02129">
    <property type="entry name" value="Peptidase_S15"/>
    <property type="match status" value="1"/>
</dbReference>
<keyword evidence="9" id="KW-0732">Signal</keyword>
<keyword evidence="6 11" id="KW-0378">Hydrolase</keyword>